<gene>
    <name evidence="2" type="ORF">JCM31185_17640</name>
</gene>
<proteinExistence type="predicted"/>
<protein>
    <recommendedName>
        <fullName evidence="4">Energy coupling factor transporter S component ThiW</fullName>
    </recommendedName>
</protein>
<feature type="transmembrane region" description="Helical" evidence="1">
    <location>
        <begin position="41"/>
        <end position="65"/>
    </location>
</feature>
<sequence>MQRGVQLRKGLFTIFSSLIGLVLSTIVVFPNMAPFQHMVDVILAILVGPVYATAAAIIVGLIRMLLEGRPAVAVTSILVGPLLAWLAYRIFNRSTLAAAFGETLGVGLFGAMISFVVMQVGYGLKLPSFWFYVPYFTPSALVGSLLGAFVVKALRQLTMIKKSDFLDK</sequence>
<dbReference type="NCBIfam" id="TIGR02359">
    <property type="entry name" value="thiW"/>
    <property type="match status" value="1"/>
</dbReference>
<comment type="caution">
    <text evidence="2">The sequence shown here is derived from an EMBL/GenBank/DDBJ whole genome shotgun (WGS) entry which is preliminary data.</text>
</comment>
<evidence type="ECO:0008006" key="4">
    <source>
        <dbReference type="Google" id="ProtNLM"/>
    </source>
</evidence>
<dbReference type="Gene3D" id="1.10.1760.20">
    <property type="match status" value="1"/>
</dbReference>
<feature type="transmembrane region" description="Helical" evidence="1">
    <location>
        <begin position="129"/>
        <end position="151"/>
    </location>
</feature>
<evidence type="ECO:0000313" key="3">
    <source>
        <dbReference type="Proteomes" id="UP001628078"/>
    </source>
</evidence>
<dbReference type="InterPro" id="IPR012652">
    <property type="entry name" value="ThiW"/>
</dbReference>
<feature type="transmembrane region" description="Helical" evidence="1">
    <location>
        <begin position="103"/>
        <end position="123"/>
    </location>
</feature>
<evidence type="ECO:0000256" key="1">
    <source>
        <dbReference type="SAM" id="Phobius"/>
    </source>
</evidence>
<reference evidence="2 3" key="1">
    <citation type="submission" date="2022-03" db="EMBL/GenBank/DDBJ databases">
        <title>Draft genome sequence of Furfurilactobacillus curtus JCM 31185.</title>
        <authorList>
            <person name="Suzuki S."/>
            <person name="Endo A."/>
            <person name="Kajikawa A."/>
        </authorList>
    </citation>
    <scope>NUCLEOTIDE SEQUENCE [LARGE SCALE GENOMIC DNA]</scope>
    <source>
        <strain evidence="2 3">JCM 31185</strain>
    </source>
</reference>
<organism evidence="2 3">
    <name type="scientific">Furfurilactobacillus curtus</name>
    <dbReference type="NCBI Taxonomy" id="1746200"/>
    <lineage>
        <taxon>Bacteria</taxon>
        <taxon>Bacillati</taxon>
        <taxon>Bacillota</taxon>
        <taxon>Bacilli</taxon>
        <taxon>Lactobacillales</taxon>
        <taxon>Lactobacillaceae</taxon>
        <taxon>Furfurilactobacillus</taxon>
    </lineage>
</organism>
<accession>A0ABQ5JUH0</accession>
<keyword evidence="3" id="KW-1185">Reference proteome</keyword>
<name>A0ABQ5JUH0_9LACO</name>
<keyword evidence="1" id="KW-0472">Membrane</keyword>
<dbReference type="Pfam" id="PF09512">
    <property type="entry name" value="ThiW"/>
    <property type="match status" value="1"/>
</dbReference>
<keyword evidence="1" id="KW-1133">Transmembrane helix</keyword>
<evidence type="ECO:0000313" key="2">
    <source>
        <dbReference type="EMBL" id="GKT06477.1"/>
    </source>
</evidence>
<dbReference type="Proteomes" id="UP001628078">
    <property type="component" value="Unassembled WGS sequence"/>
</dbReference>
<dbReference type="PIRSF" id="PIRSF024534">
    <property type="entry name" value="ThiW"/>
    <property type="match status" value="1"/>
</dbReference>
<keyword evidence="1" id="KW-0812">Transmembrane</keyword>
<dbReference type="EMBL" id="BQXO01000006">
    <property type="protein sequence ID" value="GKT06477.1"/>
    <property type="molecule type" value="Genomic_DNA"/>
</dbReference>
<feature type="transmembrane region" description="Helical" evidence="1">
    <location>
        <begin position="71"/>
        <end position="91"/>
    </location>
</feature>
<feature type="transmembrane region" description="Helical" evidence="1">
    <location>
        <begin position="12"/>
        <end position="29"/>
    </location>
</feature>